<dbReference type="WBParaSite" id="HDID_0000726901-mRNA-1">
    <property type="protein sequence ID" value="HDID_0000726901-mRNA-1"/>
    <property type="gene ID" value="HDID_0000726901"/>
</dbReference>
<keyword evidence="5" id="KW-0256">Endoplasmic reticulum</keyword>
<evidence type="ECO:0000256" key="7">
    <source>
        <dbReference type="ARBA" id="ARBA00023136"/>
    </source>
</evidence>
<organism evidence="17">
    <name type="scientific">Hymenolepis diminuta</name>
    <name type="common">Rat tapeworm</name>
    <dbReference type="NCBI Taxonomy" id="6216"/>
    <lineage>
        <taxon>Eukaryota</taxon>
        <taxon>Metazoa</taxon>
        <taxon>Spiralia</taxon>
        <taxon>Lophotrochozoa</taxon>
        <taxon>Platyhelminthes</taxon>
        <taxon>Cestoda</taxon>
        <taxon>Eucestoda</taxon>
        <taxon>Cyclophyllidea</taxon>
        <taxon>Hymenolepididae</taxon>
        <taxon>Hymenolepis</taxon>
    </lineage>
</organism>
<proteinExistence type="inferred from homology"/>
<dbReference type="InterPro" id="IPR027054">
    <property type="entry name" value="ALG2"/>
</dbReference>
<dbReference type="InterPro" id="IPR028098">
    <property type="entry name" value="Glyco_trans_4-like_N"/>
</dbReference>
<feature type="transmembrane region" description="Helical" evidence="10">
    <location>
        <begin position="67"/>
        <end position="89"/>
    </location>
</feature>
<dbReference type="EMBL" id="UYSG01010920">
    <property type="protein sequence ID" value="VDL59585.1"/>
    <property type="molecule type" value="Genomic_DNA"/>
</dbReference>
<evidence type="ECO:0000313" key="16">
    <source>
        <dbReference type="Proteomes" id="UP000321570"/>
    </source>
</evidence>
<reference evidence="14 16" key="3">
    <citation type="submission" date="2019-07" db="EMBL/GenBank/DDBJ databases">
        <authorList>
            <person name="Jastrzebski P J."/>
            <person name="Paukszto L."/>
            <person name="Jastrzebski P J."/>
        </authorList>
    </citation>
    <scope>NUCLEOTIDE SEQUENCE [LARGE SCALE GENOMIC DNA]</scope>
    <source>
        <strain evidence="14 16">WMS-il1</strain>
    </source>
</reference>
<feature type="domain" description="Glycosyltransferase subfamily 4-like N-terminal" evidence="12">
    <location>
        <begin position="12"/>
        <end position="185"/>
    </location>
</feature>
<keyword evidence="7 10" id="KW-0472">Membrane</keyword>
<evidence type="ECO:0000313" key="14">
    <source>
        <dbReference type="EMBL" id="VUZ40831.1"/>
    </source>
</evidence>
<comment type="catalytic activity">
    <reaction evidence="9 10">
        <text>an alpha-D-Man-(1-&gt;3)-beta-D-Man-(1-&gt;4)-beta-D-GlcNAc-(1-&gt;4)-alpha-D-GlcNAc-diphospho-di-trans,poly-cis-dolichol + GDP-alpha-D-mannose = an alpha-D-Man-(1-&gt;3)-[alpha-D-Man-(1-&gt;6)]-beta-D-Man-(1-&gt;4)-beta-D-GlcNAc-(1-&gt;4)-alpha-D-GlcNAc-diphospho-di-trans,poly-cis-dolichol + GDP + H(+)</text>
        <dbReference type="Rhea" id="RHEA:29519"/>
        <dbReference type="Rhea" id="RHEA-COMP:19513"/>
        <dbReference type="Rhea" id="RHEA-COMP:19515"/>
        <dbReference type="ChEBI" id="CHEBI:15378"/>
        <dbReference type="ChEBI" id="CHEBI:57527"/>
        <dbReference type="ChEBI" id="CHEBI:58189"/>
        <dbReference type="ChEBI" id="CHEBI:132510"/>
        <dbReference type="ChEBI" id="CHEBI:132511"/>
        <dbReference type="EC" id="2.4.1.257"/>
    </reaction>
    <physiologicalReaction direction="left-to-right" evidence="9 10">
        <dbReference type="Rhea" id="RHEA:29520"/>
    </physiologicalReaction>
</comment>
<dbReference type="InterPro" id="IPR001296">
    <property type="entry name" value="Glyco_trans_1"/>
</dbReference>
<keyword evidence="2 10" id="KW-0328">Glycosyltransferase</keyword>
<keyword evidence="6 10" id="KW-1133">Transmembrane helix</keyword>
<evidence type="ECO:0000313" key="15">
    <source>
        <dbReference type="Proteomes" id="UP000274504"/>
    </source>
</evidence>
<feature type="domain" description="Glycosyl transferase family 1" evidence="11">
    <location>
        <begin position="228"/>
        <end position="409"/>
    </location>
</feature>
<evidence type="ECO:0000259" key="12">
    <source>
        <dbReference type="Pfam" id="PF13439"/>
    </source>
</evidence>
<dbReference type="EC" id="2.4.1.132" evidence="10"/>
<dbReference type="Proteomes" id="UP000321570">
    <property type="component" value="Unassembled WGS sequence"/>
</dbReference>
<keyword evidence="4 10" id="KW-0812">Transmembrane</keyword>
<reference evidence="13 15" key="2">
    <citation type="submission" date="2018-11" db="EMBL/GenBank/DDBJ databases">
        <authorList>
            <consortium name="Pathogen Informatics"/>
        </authorList>
    </citation>
    <scope>NUCLEOTIDE SEQUENCE [LARGE SCALE GENOMIC DNA]</scope>
</reference>
<dbReference type="Proteomes" id="UP000274504">
    <property type="component" value="Unassembled WGS sequence"/>
</dbReference>
<dbReference type="SUPFAM" id="SSF53756">
    <property type="entry name" value="UDP-Glycosyltransferase/glycogen phosphorylase"/>
    <property type="match status" value="1"/>
</dbReference>
<evidence type="ECO:0000313" key="17">
    <source>
        <dbReference type="WBParaSite" id="HDID_0000726901-mRNA-1"/>
    </source>
</evidence>
<evidence type="ECO:0000259" key="11">
    <source>
        <dbReference type="Pfam" id="PF00534"/>
    </source>
</evidence>
<comment type="catalytic activity">
    <reaction evidence="8 10">
        <text>a beta-D-Man-(1-&gt;4)-beta-D-GlcNAc-(1-&gt;4)-alpha-D-GlcNAc-diphospho-di-trans,poly-cis-dolichol + GDP-alpha-D-mannose = an alpha-D-Man-(1-&gt;3)-beta-D-Man-(1-&gt;4)-beta-D-GlcNAc-(1-&gt;4)-alpha-D-GlcNAc-diphospho-di-trans,poly-cis-dolichol + GDP + H(+)</text>
        <dbReference type="Rhea" id="RHEA:29515"/>
        <dbReference type="Rhea" id="RHEA-COMP:19511"/>
        <dbReference type="Rhea" id="RHEA-COMP:19513"/>
        <dbReference type="ChEBI" id="CHEBI:15378"/>
        <dbReference type="ChEBI" id="CHEBI:57527"/>
        <dbReference type="ChEBI" id="CHEBI:58189"/>
        <dbReference type="ChEBI" id="CHEBI:58472"/>
        <dbReference type="ChEBI" id="CHEBI:132510"/>
        <dbReference type="EC" id="2.4.1.132"/>
    </reaction>
    <physiologicalReaction direction="left-to-right" evidence="8 10">
        <dbReference type="Rhea" id="RHEA:29516"/>
    </physiologicalReaction>
</comment>
<reference evidence="17" key="1">
    <citation type="submission" date="2017-02" db="UniProtKB">
        <authorList>
            <consortium name="WormBaseParasite"/>
        </authorList>
    </citation>
    <scope>IDENTIFICATION</scope>
</reference>
<name>A0A0R3SQC6_HYMDI</name>
<dbReference type="GO" id="GO:0005789">
    <property type="term" value="C:endoplasmic reticulum membrane"/>
    <property type="evidence" value="ECO:0007669"/>
    <property type="project" value="UniProtKB-SubCell"/>
</dbReference>
<keyword evidence="3 10" id="KW-0808">Transferase</keyword>
<accession>A0A0R3SQC6</accession>
<evidence type="ECO:0000256" key="8">
    <source>
        <dbReference type="ARBA" id="ARBA00045103"/>
    </source>
</evidence>
<dbReference type="EC" id="2.4.1.257" evidence="10"/>
<evidence type="ECO:0000313" key="13">
    <source>
        <dbReference type="EMBL" id="VDL59585.1"/>
    </source>
</evidence>
<dbReference type="AlphaFoldDB" id="A0A0R3SQC6"/>
<dbReference type="GO" id="GO:0102704">
    <property type="term" value="F:GDP-Man:Man(2)GlcNAc(2)-PP-Dol alpha-1,6-mannosyltransferase activity"/>
    <property type="evidence" value="ECO:0007669"/>
    <property type="project" value="UniProtKB-UniRule"/>
</dbReference>
<evidence type="ECO:0000256" key="1">
    <source>
        <dbReference type="ARBA" id="ARBA00004922"/>
    </source>
</evidence>
<dbReference type="GO" id="GO:0004378">
    <property type="term" value="F:GDP-Man:Man(1)GlcNAc(2)-PP-Dol alpha-1,3-mannosyltransferase activity"/>
    <property type="evidence" value="ECO:0007669"/>
    <property type="project" value="UniProtKB-UniRule"/>
</dbReference>
<evidence type="ECO:0000256" key="4">
    <source>
        <dbReference type="ARBA" id="ARBA00022692"/>
    </source>
</evidence>
<dbReference type="Pfam" id="PF13439">
    <property type="entry name" value="Glyco_transf_4"/>
    <property type="match status" value="1"/>
</dbReference>
<evidence type="ECO:0000256" key="5">
    <source>
        <dbReference type="ARBA" id="ARBA00022824"/>
    </source>
</evidence>
<evidence type="ECO:0000256" key="9">
    <source>
        <dbReference type="ARBA" id="ARBA00045104"/>
    </source>
</evidence>
<comment type="function">
    <text evidence="10">Mannosylates Man(2)GlcNAc(2)-dolichol diphosphate and Man(1)GlcNAc(2)-dolichol diphosphate to form Man(3)GlcNAc(2)-dolichol diphosphate.</text>
</comment>
<comment type="subcellular location">
    <subcellularLocation>
        <location evidence="10">Endoplasmic reticulum membrane</location>
        <topology evidence="10">Single-pass membrane protein</topology>
    </subcellularLocation>
</comment>
<dbReference type="Pfam" id="PF00534">
    <property type="entry name" value="Glycos_transf_1"/>
    <property type="match status" value="1"/>
</dbReference>
<dbReference type="OrthoDB" id="448893at2759"/>
<dbReference type="PANTHER" id="PTHR45918:SF1">
    <property type="entry name" value="ALPHA-1,3_1,6-MANNOSYLTRANSFERASE ALG2"/>
    <property type="match status" value="1"/>
</dbReference>
<dbReference type="STRING" id="6216.A0A0R3SQC6"/>
<keyword evidence="16" id="KW-1185">Reference proteome</keyword>
<evidence type="ECO:0000256" key="2">
    <source>
        <dbReference type="ARBA" id="ARBA00022676"/>
    </source>
</evidence>
<gene>
    <name evidence="13" type="ORF">HDID_LOCUS7267</name>
    <name evidence="14" type="ORF">WMSIL1_LOCUS1935</name>
</gene>
<evidence type="ECO:0000256" key="6">
    <source>
        <dbReference type="ARBA" id="ARBA00022989"/>
    </source>
</evidence>
<evidence type="ECO:0000256" key="3">
    <source>
        <dbReference type="ARBA" id="ARBA00022679"/>
    </source>
</evidence>
<comment type="similarity">
    <text evidence="10">Belongs to the glycosyltransferase group 1 family.</text>
</comment>
<sequence>MSIIFLHPDLGIGGAERAIVDAALAAKSSGYDVEIVTNYHDPKHAFEETVDGSLKITTVCQYLPRSIMGYFIAIFAFLKMILTAIWIAFARRGSTQLVCVDQVSAPLIILRLCGFRTIFYGHFPDLLLSRHDSFFRKIYRYPLDFLEEFSTDQANAIVVNSHFTGSIFKQTFPSLRDRDLQVLYPVPNTDNLVLPSDVTEGPDTKSYNLPDVQKAIKCLSDVIGVQPKMIFLSINRYEKKKNVELAFESFAYLKENWSKLVRNSSVSPSEVYVIHAGGYDDRVCENVEYYEELKQLLADLKITEQSILLRSVPSDTKSLLIAACTCLIYTPAFEHFGIVPLEAMFLGRPVIGIDAGGPRETVVNQKTGFLCSIPSSGHFENEEISPIIAEHMSKFINDPELLATMGKASHEHVEENFSVRAFRKQFTRIIEEAITLDDDNNM</sequence>
<dbReference type="UniPathway" id="UPA00378"/>
<dbReference type="Gene3D" id="3.40.50.2000">
    <property type="entry name" value="Glycogen Phosphorylase B"/>
    <property type="match status" value="2"/>
</dbReference>
<dbReference type="EMBL" id="CABIJS010000044">
    <property type="protein sequence ID" value="VUZ40831.1"/>
    <property type="molecule type" value="Genomic_DNA"/>
</dbReference>
<comment type="pathway">
    <text evidence="1 10">Protein modification; protein glycosylation.</text>
</comment>
<evidence type="ECO:0000256" key="10">
    <source>
        <dbReference type="RuleBase" id="RU367136"/>
    </source>
</evidence>
<protein>
    <recommendedName>
        <fullName evidence="10">Alpha-1,3/1,6-mannosyltransferase ALG2</fullName>
        <ecNumber evidence="10">2.4.1.132</ecNumber>
        <ecNumber evidence="10">2.4.1.257</ecNumber>
    </recommendedName>
    <alternativeName>
        <fullName evidence="10">GDP-Man:Man(1)GlcNAc(2)-PP-Dol alpha-1,3-mannosyltransferase</fullName>
    </alternativeName>
</protein>
<dbReference type="PANTHER" id="PTHR45918">
    <property type="entry name" value="ALPHA-1,3/1,6-MANNOSYLTRANSFERASE ALG2"/>
    <property type="match status" value="1"/>
</dbReference>